<dbReference type="EMBL" id="VSRR010131546">
    <property type="protein sequence ID" value="MPD02470.1"/>
    <property type="molecule type" value="Genomic_DNA"/>
</dbReference>
<dbReference type="AlphaFoldDB" id="A0A5B7K638"/>
<organism evidence="2 3">
    <name type="scientific">Portunus trituberculatus</name>
    <name type="common">Swimming crab</name>
    <name type="synonym">Neptunus trituberculatus</name>
    <dbReference type="NCBI Taxonomy" id="210409"/>
    <lineage>
        <taxon>Eukaryota</taxon>
        <taxon>Metazoa</taxon>
        <taxon>Ecdysozoa</taxon>
        <taxon>Arthropoda</taxon>
        <taxon>Crustacea</taxon>
        <taxon>Multicrustacea</taxon>
        <taxon>Malacostraca</taxon>
        <taxon>Eumalacostraca</taxon>
        <taxon>Eucarida</taxon>
        <taxon>Decapoda</taxon>
        <taxon>Pleocyemata</taxon>
        <taxon>Brachyura</taxon>
        <taxon>Eubrachyura</taxon>
        <taxon>Portunoidea</taxon>
        <taxon>Portunidae</taxon>
        <taxon>Portuninae</taxon>
        <taxon>Portunus</taxon>
    </lineage>
</organism>
<keyword evidence="3" id="KW-1185">Reference proteome</keyword>
<keyword evidence="1" id="KW-0812">Transmembrane</keyword>
<gene>
    <name evidence="2" type="ORF">E2C01_098055</name>
</gene>
<feature type="transmembrane region" description="Helical" evidence="1">
    <location>
        <begin position="12"/>
        <end position="33"/>
    </location>
</feature>
<keyword evidence="1" id="KW-1133">Transmembrane helix</keyword>
<sequence length="36" mass="4140">MTEMKEVTVKDNYMAVVVMLFYSAVLHASPVLLRPR</sequence>
<name>A0A5B7K638_PORTR</name>
<keyword evidence="1" id="KW-0472">Membrane</keyword>
<comment type="caution">
    <text evidence="2">The sequence shown here is derived from an EMBL/GenBank/DDBJ whole genome shotgun (WGS) entry which is preliminary data.</text>
</comment>
<accession>A0A5B7K638</accession>
<reference evidence="2 3" key="1">
    <citation type="submission" date="2019-05" db="EMBL/GenBank/DDBJ databases">
        <title>Another draft genome of Portunus trituberculatus and its Hox gene families provides insights of decapod evolution.</title>
        <authorList>
            <person name="Jeong J.-H."/>
            <person name="Song I."/>
            <person name="Kim S."/>
            <person name="Choi T."/>
            <person name="Kim D."/>
            <person name="Ryu S."/>
            <person name="Kim W."/>
        </authorList>
    </citation>
    <scope>NUCLEOTIDE SEQUENCE [LARGE SCALE GENOMIC DNA]</scope>
    <source>
        <tissue evidence="2">Muscle</tissue>
    </source>
</reference>
<dbReference type="Proteomes" id="UP000324222">
    <property type="component" value="Unassembled WGS sequence"/>
</dbReference>
<protein>
    <submittedName>
        <fullName evidence="2">Uncharacterized protein</fullName>
    </submittedName>
</protein>
<evidence type="ECO:0000313" key="2">
    <source>
        <dbReference type="EMBL" id="MPD02470.1"/>
    </source>
</evidence>
<evidence type="ECO:0000313" key="3">
    <source>
        <dbReference type="Proteomes" id="UP000324222"/>
    </source>
</evidence>
<proteinExistence type="predicted"/>
<evidence type="ECO:0000256" key="1">
    <source>
        <dbReference type="SAM" id="Phobius"/>
    </source>
</evidence>